<dbReference type="GO" id="GO:0005886">
    <property type="term" value="C:plasma membrane"/>
    <property type="evidence" value="ECO:0007669"/>
    <property type="project" value="TreeGrafter"/>
</dbReference>
<evidence type="ECO:0000256" key="3">
    <source>
        <dbReference type="ARBA" id="ARBA00023157"/>
    </source>
</evidence>
<dbReference type="Pfam" id="PF08205">
    <property type="entry name" value="C2-set_2"/>
    <property type="match status" value="1"/>
</dbReference>
<dbReference type="PANTHER" id="PTHR11640">
    <property type="entry name" value="NEPHRIN"/>
    <property type="match status" value="1"/>
</dbReference>
<dbReference type="Gene3D" id="2.60.40.10">
    <property type="entry name" value="Immunoglobulins"/>
    <property type="match status" value="5"/>
</dbReference>
<reference evidence="9" key="1">
    <citation type="journal article" date="2017" name="Front. Cell. Infect. Microbiol.">
        <title>The Distinct Transcriptional Response of the Midgut of Amblyomma sculptum and Amblyomma aureolatum Ticks to Rickettsia rickettsii Correlates to Their Differences in Susceptibility to Infection.</title>
        <authorList>
            <person name="Martins L.A."/>
            <person name="Galletti M.F.B.M."/>
            <person name="Ribeiro J.M."/>
            <person name="Fujita A."/>
            <person name="Costa F.B."/>
            <person name="Labruna M.B."/>
            <person name="Daffre S."/>
            <person name="Fogaca A.C."/>
        </authorList>
    </citation>
    <scope>NUCLEOTIDE SEQUENCE</scope>
</reference>
<dbReference type="PANTHER" id="PTHR11640:SF154">
    <property type="entry name" value="IRREGULAR CHIASM C-ROUGHEST PROTEIN-LIKE PROTEIN"/>
    <property type="match status" value="1"/>
</dbReference>
<keyword evidence="7" id="KW-1133">Transmembrane helix</keyword>
<evidence type="ECO:0000256" key="6">
    <source>
        <dbReference type="SAM" id="MobiDB-lite"/>
    </source>
</evidence>
<dbReference type="EMBL" id="GFAC01004254">
    <property type="protein sequence ID" value="JAT94934.1"/>
    <property type="molecule type" value="mRNA"/>
</dbReference>
<dbReference type="InterPro" id="IPR013098">
    <property type="entry name" value="Ig_I-set"/>
</dbReference>
<dbReference type="Pfam" id="PF13927">
    <property type="entry name" value="Ig_3"/>
    <property type="match status" value="2"/>
</dbReference>
<dbReference type="InterPro" id="IPR036179">
    <property type="entry name" value="Ig-like_dom_sf"/>
</dbReference>
<evidence type="ECO:0000313" key="9">
    <source>
        <dbReference type="EMBL" id="JAT94934.1"/>
    </source>
</evidence>
<feature type="non-terminal residue" evidence="9">
    <location>
        <position position="1"/>
    </location>
</feature>
<dbReference type="GO" id="GO:0098609">
    <property type="term" value="P:cell-cell adhesion"/>
    <property type="evidence" value="ECO:0007669"/>
    <property type="project" value="TreeGrafter"/>
</dbReference>
<feature type="domain" description="Ig-like" evidence="8">
    <location>
        <begin position="141"/>
        <end position="247"/>
    </location>
</feature>
<evidence type="ECO:0000256" key="1">
    <source>
        <dbReference type="ARBA" id="ARBA00004479"/>
    </source>
</evidence>
<dbReference type="CDD" id="cd12087">
    <property type="entry name" value="TM_EGFR-like"/>
    <property type="match status" value="1"/>
</dbReference>
<sequence>SPSGPNMSVVRRQRAPGLWIPFAVVAASTVIGLVSGVQEFDTTPGDTEVNPGSEVILECKVRNRRGECVWLKNGYAVGKIPDKYDFEREPPNGDCSVHIRKVNLEEDDGSWQCQVTRASLQDAPLNSNVVKLIVREQPHPPRLEEGTNPLTAGMAFKTKAGDLRRFQCVSRKGNPPASLRWQLNGQDVTALANQTNQTDVEKRGTWQAQSVLDYTFVKEHNGRELRCIAYHGAYEDPSGGPGHRDVNVVLDVMYPPEIKYEGHPREEVEEGGSLTLNCVADANPPANILWRKSGQSSIYDISPSIHFPTIQRTDSGVYSCSAKNDFGESQEIQVTVNVKYRPKIIQVEPSSPATVNVDDVMTLHCVAEGNPVPKITWLQQNGRDRNVWNIRGRNATLTVANATYSHQGVYRCEASNVVKNQPYRVQSPEVRIDIRGPPQVMLESSKTRSVVEASKEEDAAVTVVFCADPKPVETFWSWGSYKLKTGSALGRFVAEPLLSDEELEDCYESRLLIQKVESDDSRKFTLFVDNGKGKTSYSVALEVKEPLAMTLVIAIAVGGVVFLIVFLTLFVYLVRSEKMCFRRRHKFSPDGESDVGSAHSQGTPLAKKQPGNGGGGHVAIPPDALYTPAAKTNGNSKDAAHYENVKNGSQKGRPEPQPRASDGSIVYASLDLPAAPAQNGNRPAPERTEYAELQFQANGAQQPG</sequence>
<dbReference type="InterPro" id="IPR013783">
    <property type="entry name" value="Ig-like_fold"/>
</dbReference>
<protein>
    <submittedName>
        <fullName evidence="9">Putative cell adhesion molecule</fullName>
    </submittedName>
</protein>
<evidence type="ECO:0000256" key="5">
    <source>
        <dbReference type="ARBA" id="ARBA00023319"/>
    </source>
</evidence>
<dbReference type="CDD" id="cd00096">
    <property type="entry name" value="Ig"/>
    <property type="match status" value="3"/>
</dbReference>
<evidence type="ECO:0000256" key="2">
    <source>
        <dbReference type="ARBA" id="ARBA00023136"/>
    </source>
</evidence>
<dbReference type="GO" id="GO:0050839">
    <property type="term" value="F:cell adhesion molecule binding"/>
    <property type="evidence" value="ECO:0007669"/>
    <property type="project" value="TreeGrafter"/>
</dbReference>
<dbReference type="InterPro" id="IPR013162">
    <property type="entry name" value="CD80_C2-set"/>
</dbReference>
<dbReference type="AlphaFoldDB" id="A0A1E1X6T6"/>
<dbReference type="GO" id="GO:0005911">
    <property type="term" value="C:cell-cell junction"/>
    <property type="evidence" value="ECO:0007669"/>
    <property type="project" value="TreeGrafter"/>
</dbReference>
<feature type="region of interest" description="Disordered" evidence="6">
    <location>
        <begin position="588"/>
        <end position="687"/>
    </location>
</feature>
<accession>A0A1E1X6T6</accession>
<comment type="subcellular location">
    <subcellularLocation>
        <location evidence="1">Membrane</location>
        <topology evidence="1">Single-pass type I membrane protein</topology>
    </subcellularLocation>
</comment>
<keyword evidence="5" id="KW-0393">Immunoglobulin domain</keyword>
<dbReference type="InterPro" id="IPR003598">
    <property type="entry name" value="Ig_sub2"/>
</dbReference>
<evidence type="ECO:0000259" key="8">
    <source>
        <dbReference type="PROSITE" id="PS50835"/>
    </source>
</evidence>
<organism evidence="9">
    <name type="scientific">Amblyomma aureolatum</name>
    <dbReference type="NCBI Taxonomy" id="187763"/>
    <lineage>
        <taxon>Eukaryota</taxon>
        <taxon>Metazoa</taxon>
        <taxon>Ecdysozoa</taxon>
        <taxon>Arthropoda</taxon>
        <taxon>Chelicerata</taxon>
        <taxon>Arachnida</taxon>
        <taxon>Acari</taxon>
        <taxon>Parasitiformes</taxon>
        <taxon>Ixodida</taxon>
        <taxon>Ixodoidea</taxon>
        <taxon>Ixodidae</taxon>
        <taxon>Amblyomminae</taxon>
        <taxon>Amblyomma</taxon>
    </lineage>
</organism>
<feature type="domain" description="Ig-like" evidence="8">
    <location>
        <begin position="342"/>
        <end position="431"/>
    </location>
</feature>
<dbReference type="PROSITE" id="PS50835">
    <property type="entry name" value="IG_LIKE"/>
    <property type="match status" value="4"/>
</dbReference>
<dbReference type="InterPro" id="IPR051275">
    <property type="entry name" value="Cell_adhesion_signaling"/>
</dbReference>
<proteinExistence type="evidence at transcript level"/>
<dbReference type="SMART" id="SM00409">
    <property type="entry name" value="IG"/>
    <property type="match status" value="4"/>
</dbReference>
<dbReference type="Pfam" id="PF07679">
    <property type="entry name" value="I-set"/>
    <property type="match status" value="1"/>
</dbReference>
<keyword evidence="2 7" id="KW-0472">Membrane</keyword>
<dbReference type="SMART" id="SM00408">
    <property type="entry name" value="IGc2"/>
    <property type="match status" value="3"/>
</dbReference>
<feature type="non-terminal residue" evidence="9">
    <location>
        <position position="704"/>
    </location>
</feature>
<keyword evidence="7" id="KW-0812">Transmembrane</keyword>
<feature type="transmembrane region" description="Helical" evidence="7">
    <location>
        <begin position="547"/>
        <end position="574"/>
    </location>
</feature>
<evidence type="ECO:0000256" key="4">
    <source>
        <dbReference type="ARBA" id="ARBA00023180"/>
    </source>
</evidence>
<feature type="domain" description="Ig-like" evidence="8">
    <location>
        <begin position="256"/>
        <end position="335"/>
    </location>
</feature>
<dbReference type="InterPro" id="IPR007110">
    <property type="entry name" value="Ig-like_dom"/>
</dbReference>
<keyword evidence="3" id="KW-1015">Disulfide bond</keyword>
<dbReference type="SUPFAM" id="SSF48726">
    <property type="entry name" value="Immunoglobulin"/>
    <property type="match status" value="5"/>
</dbReference>
<name>A0A1E1X6T6_9ACAR</name>
<feature type="domain" description="Ig-like" evidence="8">
    <location>
        <begin position="21"/>
        <end position="126"/>
    </location>
</feature>
<keyword evidence="4" id="KW-0325">Glycoprotein</keyword>
<dbReference type="InterPro" id="IPR003599">
    <property type="entry name" value="Ig_sub"/>
</dbReference>
<evidence type="ECO:0000256" key="7">
    <source>
        <dbReference type="SAM" id="Phobius"/>
    </source>
</evidence>